<keyword evidence="2" id="KW-1185">Reference proteome</keyword>
<sequence>MNKKLLDIKKSVLENIVNLMQNLNKRIIFKEGLETTGLQIKSKRKRKDRGVEVDEWMSGFSDIVVNTCIKICNEECPEKFDWEDVKNEYNCAANREVYIKNLASWVGQKAATIAKKHNCSMVDVNSKRAAYFLH</sequence>
<dbReference type="OrthoDB" id="2439987at2759"/>
<protein>
    <submittedName>
        <fullName evidence="1">Uncharacterized protein</fullName>
    </submittedName>
</protein>
<gene>
    <name evidence="1" type="ORF">F8M41_007279</name>
</gene>
<name>A0A8H3X867_GIGMA</name>
<accession>A0A8H3X867</accession>
<organism evidence="1 2">
    <name type="scientific">Gigaspora margarita</name>
    <dbReference type="NCBI Taxonomy" id="4874"/>
    <lineage>
        <taxon>Eukaryota</taxon>
        <taxon>Fungi</taxon>
        <taxon>Fungi incertae sedis</taxon>
        <taxon>Mucoromycota</taxon>
        <taxon>Glomeromycotina</taxon>
        <taxon>Glomeromycetes</taxon>
        <taxon>Diversisporales</taxon>
        <taxon>Gigasporaceae</taxon>
        <taxon>Gigaspora</taxon>
    </lineage>
</organism>
<proteinExistence type="predicted"/>
<dbReference type="EMBL" id="WTPW01001730">
    <property type="protein sequence ID" value="KAF0417824.1"/>
    <property type="molecule type" value="Genomic_DNA"/>
</dbReference>
<evidence type="ECO:0000313" key="2">
    <source>
        <dbReference type="Proteomes" id="UP000439903"/>
    </source>
</evidence>
<dbReference type="AlphaFoldDB" id="A0A8H3X867"/>
<comment type="caution">
    <text evidence="1">The sequence shown here is derived from an EMBL/GenBank/DDBJ whole genome shotgun (WGS) entry which is preliminary data.</text>
</comment>
<reference evidence="1 2" key="1">
    <citation type="journal article" date="2019" name="Environ. Microbiol.">
        <title>At the nexus of three kingdoms: the genome of the mycorrhizal fungus Gigaspora margarita provides insights into plant, endobacterial and fungal interactions.</title>
        <authorList>
            <person name="Venice F."/>
            <person name="Ghignone S."/>
            <person name="Salvioli di Fossalunga A."/>
            <person name="Amselem J."/>
            <person name="Novero M."/>
            <person name="Xianan X."/>
            <person name="Sedzielewska Toro K."/>
            <person name="Morin E."/>
            <person name="Lipzen A."/>
            <person name="Grigoriev I.V."/>
            <person name="Henrissat B."/>
            <person name="Martin F.M."/>
            <person name="Bonfante P."/>
        </authorList>
    </citation>
    <scope>NUCLEOTIDE SEQUENCE [LARGE SCALE GENOMIC DNA]</scope>
    <source>
        <strain evidence="1 2">BEG34</strain>
    </source>
</reference>
<dbReference type="Proteomes" id="UP000439903">
    <property type="component" value="Unassembled WGS sequence"/>
</dbReference>
<evidence type="ECO:0000313" key="1">
    <source>
        <dbReference type="EMBL" id="KAF0417824.1"/>
    </source>
</evidence>